<keyword evidence="1" id="KW-0732">Signal</keyword>
<feature type="signal peptide" evidence="1">
    <location>
        <begin position="1"/>
        <end position="31"/>
    </location>
</feature>
<feature type="chain" id="PRO_5006410459" evidence="1">
    <location>
        <begin position="32"/>
        <end position="293"/>
    </location>
</feature>
<sequence>MFKNKLFTRIILSATISVLSLSAITLTNVNAATTSQDNTGTYQMFPTEYADQYLDGLTTDITIPSYDLPSETDGYWRNYDQFLAGDMTTWLGQTNLNYAKSARNNTLVKSFLYRLSPADDDFSNFATNVVPDLKKNGGTANLKLQVLNNYNSGQVLREQPMTVHVPKPMSELDVNFQDTIKIKSTSLADIFKNTYLIPNFTITDKDNGKTYQATKISPVNNVYLDGKKVALSDLPKTLKAGTYTQSIFFTVDGMSQAQLSQLSANSRIVGNGGTDSIRYSNGQLIAARTVVIL</sequence>
<keyword evidence="3" id="KW-1185">Reference proteome</keyword>
<evidence type="ECO:0000256" key="1">
    <source>
        <dbReference type="SAM" id="SignalP"/>
    </source>
</evidence>
<proteinExistence type="predicted"/>
<dbReference type="AlphaFoldDB" id="A0A0R1SC99"/>
<dbReference type="Proteomes" id="UP000051647">
    <property type="component" value="Unassembled WGS sequence"/>
</dbReference>
<reference evidence="2 3" key="1">
    <citation type="journal article" date="2015" name="Genome Announc.">
        <title>Expanding the biotechnology potential of lactobacilli through comparative genomics of 213 strains and associated genera.</title>
        <authorList>
            <person name="Sun Z."/>
            <person name="Harris H.M."/>
            <person name="McCann A."/>
            <person name="Guo C."/>
            <person name="Argimon S."/>
            <person name="Zhang W."/>
            <person name="Yang X."/>
            <person name="Jeffery I.B."/>
            <person name="Cooney J.C."/>
            <person name="Kagawa T.F."/>
            <person name="Liu W."/>
            <person name="Song Y."/>
            <person name="Salvetti E."/>
            <person name="Wrobel A."/>
            <person name="Rasinkangas P."/>
            <person name="Parkhill J."/>
            <person name="Rea M.C."/>
            <person name="O'Sullivan O."/>
            <person name="Ritari J."/>
            <person name="Douillard F.P."/>
            <person name="Paul Ross R."/>
            <person name="Yang R."/>
            <person name="Briner A.E."/>
            <person name="Felis G.E."/>
            <person name="de Vos W.M."/>
            <person name="Barrangou R."/>
            <person name="Klaenhammer T.R."/>
            <person name="Caufield P.W."/>
            <person name="Cui Y."/>
            <person name="Zhang H."/>
            <person name="O'Toole P.W."/>
        </authorList>
    </citation>
    <scope>NUCLEOTIDE SEQUENCE [LARGE SCALE GENOMIC DNA]</scope>
    <source>
        <strain evidence="2 3">DSM 14857</strain>
    </source>
</reference>
<name>A0A0R1SC99_9LACO</name>
<accession>A0A0R1SC99</accession>
<gene>
    <name evidence="2" type="ORF">FC27_GL000761</name>
</gene>
<organism evidence="2 3">
    <name type="scientific">Companilactobacillus versmoldensis DSM 14857 = KCTC 3814</name>
    <dbReference type="NCBI Taxonomy" id="1423815"/>
    <lineage>
        <taxon>Bacteria</taxon>
        <taxon>Bacillati</taxon>
        <taxon>Bacillota</taxon>
        <taxon>Bacilli</taxon>
        <taxon>Lactobacillales</taxon>
        <taxon>Lactobacillaceae</taxon>
        <taxon>Companilactobacillus</taxon>
    </lineage>
</organism>
<dbReference type="OrthoDB" id="2276542at2"/>
<evidence type="ECO:0000313" key="3">
    <source>
        <dbReference type="Proteomes" id="UP000051647"/>
    </source>
</evidence>
<evidence type="ECO:0000313" key="2">
    <source>
        <dbReference type="EMBL" id="KRL66217.1"/>
    </source>
</evidence>
<dbReference type="EMBL" id="AZFA01000018">
    <property type="protein sequence ID" value="KRL66217.1"/>
    <property type="molecule type" value="Genomic_DNA"/>
</dbReference>
<dbReference type="RefSeq" id="WP_010623487.1">
    <property type="nucleotide sequence ID" value="NZ_AZFA01000018.1"/>
</dbReference>
<dbReference type="PATRIC" id="fig|1423815.3.peg.770"/>
<comment type="caution">
    <text evidence="2">The sequence shown here is derived from an EMBL/GenBank/DDBJ whole genome shotgun (WGS) entry which is preliminary data.</text>
</comment>
<protein>
    <submittedName>
        <fullName evidence="2">Uncharacterized protein</fullName>
    </submittedName>
</protein>
<dbReference type="STRING" id="1423815.FC27_GL000761"/>